<dbReference type="AlphaFoldDB" id="A0A520MUM9"/>
<reference evidence="2 3" key="1">
    <citation type="submission" date="2019-02" db="EMBL/GenBank/DDBJ databases">
        <title>Prokaryotic population dynamics and viral predation in marine succession experiment using metagenomics: the confinement effect.</title>
        <authorList>
            <person name="Haro-Moreno J.M."/>
            <person name="Rodriguez-Valera F."/>
            <person name="Lopez-Perez M."/>
        </authorList>
    </citation>
    <scope>NUCLEOTIDE SEQUENCE [LARGE SCALE GENOMIC DNA]</scope>
    <source>
        <strain evidence="2">MED-G165</strain>
    </source>
</reference>
<dbReference type="SUPFAM" id="SSF54427">
    <property type="entry name" value="NTF2-like"/>
    <property type="match status" value="1"/>
</dbReference>
<protein>
    <recommendedName>
        <fullName evidence="1">SnoaL-like domain-containing protein</fullName>
    </recommendedName>
</protein>
<accession>A0A520MUM9</accession>
<dbReference type="EMBL" id="SHBK01000004">
    <property type="protein sequence ID" value="RZO24931.1"/>
    <property type="molecule type" value="Genomic_DNA"/>
</dbReference>
<dbReference type="InterPro" id="IPR037401">
    <property type="entry name" value="SnoaL-like"/>
</dbReference>
<evidence type="ECO:0000313" key="2">
    <source>
        <dbReference type="EMBL" id="RZO24931.1"/>
    </source>
</evidence>
<sequence>MRDKVQAALNNYVLAYENNDKELFKSLWDDKAIFEDPVGADPCIGIEAICNFWDFGHSEGMQIKPTNVETIICSNEGILKAVMQVRNINDNSGMDISIVDHFIVNEKGKIISGRAFWDESSITQPSDINSIDINVDDFKNRG</sequence>
<name>A0A520MUM9_9GAMM</name>
<comment type="caution">
    <text evidence="2">The sequence shown here is derived from an EMBL/GenBank/DDBJ whole genome shotgun (WGS) entry which is preliminary data.</text>
</comment>
<proteinExistence type="predicted"/>
<evidence type="ECO:0000313" key="3">
    <source>
        <dbReference type="Proteomes" id="UP000316449"/>
    </source>
</evidence>
<dbReference type="InterPro" id="IPR032710">
    <property type="entry name" value="NTF2-like_dom_sf"/>
</dbReference>
<organism evidence="2 3">
    <name type="scientific">SAR86 cluster bacterium</name>
    <dbReference type="NCBI Taxonomy" id="2030880"/>
    <lineage>
        <taxon>Bacteria</taxon>
        <taxon>Pseudomonadati</taxon>
        <taxon>Pseudomonadota</taxon>
        <taxon>Gammaproteobacteria</taxon>
        <taxon>SAR86 cluster</taxon>
    </lineage>
</organism>
<evidence type="ECO:0000259" key="1">
    <source>
        <dbReference type="Pfam" id="PF12680"/>
    </source>
</evidence>
<feature type="domain" description="SnoaL-like" evidence="1">
    <location>
        <begin position="11"/>
        <end position="111"/>
    </location>
</feature>
<dbReference type="Gene3D" id="3.10.450.50">
    <property type="match status" value="1"/>
</dbReference>
<gene>
    <name evidence="2" type="ORF">EVA98_00580</name>
</gene>
<dbReference type="Pfam" id="PF12680">
    <property type="entry name" value="SnoaL_2"/>
    <property type="match status" value="1"/>
</dbReference>
<dbReference type="Proteomes" id="UP000316449">
    <property type="component" value="Unassembled WGS sequence"/>
</dbReference>